<gene>
    <name evidence="1" type="ORF">SAMN06265219_10290</name>
</gene>
<dbReference type="EMBL" id="FXTP01000002">
    <property type="protein sequence ID" value="SMO43336.1"/>
    <property type="molecule type" value="Genomic_DNA"/>
</dbReference>
<evidence type="ECO:0000313" key="2">
    <source>
        <dbReference type="Proteomes" id="UP000317557"/>
    </source>
</evidence>
<proteinExistence type="predicted"/>
<evidence type="ECO:0000313" key="1">
    <source>
        <dbReference type="EMBL" id="SMO43336.1"/>
    </source>
</evidence>
<accession>A0A521B8D1</accession>
<organism evidence="1 2">
    <name type="scientific">Gracilimonas mengyeensis</name>
    <dbReference type="NCBI Taxonomy" id="1302730"/>
    <lineage>
        <taxon>Bacteria</taxon>
        <taxon>Pseudomonadati</taxon>
        <taxon>Balneolota</taxon>
        <taxon>Balneolia</taxon>
        <taxon>Balneolales</taxon>
        <taxon>Balneolaceae</taxon>
        <taxon>Gracilimonas</taxon>
    </lineage>
</organism>
<sequence>MYFFDEERHSKPHIHARYSDQEAVIEIPTGVLLAGELKSNKLKLVEAWIEIHKDELMANWEMASKGFPIKDIEPLK</sequence>
<keyword evidence="2" id="KW-1185">Reference proteome</keyword>
<dbReference type="Proteomes" id="UP000317557">
    <property type="component" value="Unassembled WGS sequence"/>
</dbReference>
<dbReference type="AlphaFoldDB" id="A0A521B8D1"/>
<protein>
    <recommendedName>
        <fullName evidence="3">DUF4160 domain-containing protein</fullName>
    </recommendedName>
</protein>
<dbReference type="Pfam" id="PF13711">
    <property type="entry name" value="DUF4160"/>
    <property type="match status" value="1"/>
</dbReference>
<evidence type="ECO:0008006" key="3">
    <source>
        <dbReference type="Google" id="ProtNLM"/>
    </source>
</evidence>
<dbReference type="InterPro" id="IPR025427">
    <property type="entry name" value="DUF4160"/>
</dbReference>
<name>A0A521B8D1_9BACT</name>
<reference evidence="1 2" key="1">
    <citation type="submission" date="2017-05" db="EMBL/GenBank/DDBJ databases">
        <authorList>
            <person name="Varghese N."/>
            <person name="Submissions S."/>
        </authorList>
    </citation>
    <scope>NUCLEOTIDE SEQUENCE [LARGE SCALE GENOMIC DNA]</scope>
    <source>
        <strain evidence="1 2">DSM 21985</strain>
    </source>
</reference>